<dbReference type="Proteomes" id="UP001605036">
    <property type="component" value="Unassembled WGS sequence"/>
</dbReference>
<comment type="caution">
    <text evidence="1">The sequence shown here is derived from an EMBL/GenBank/DDBJ whole genome shotgun (WGS) entry which is preliminary data.</text>
</comment>
<name>A0ABD1YA39_9MARC</name>
<reference evidence="1 2" key="1">
    <citation type="submission" date="2024-09" db="EMBL/GenBank/DDBJ databases">
        <title>Chromosome-scale assembly of Riccia fluitans.</title>
        <authorList>
            <person name="Paukszto L."/>
            <person name="Sawicki J."/>
            <person name="Karawczyk K."/>
            <person name="Piernik-Szablinska J."/>
            <person name="Szczecinska M."/>
            <person name="Mazdziarz M."/>
        </authorList>
    </citation>
    <scope>NUCLEOTIDE SEQUENCE [LARGE SCALE GENOMIC DNA]</scope>
    <source>
        <strain evidence="1">Rf_01</strain>
        <tissue evidence="1">Aerial parts of the thallus</tissue>
    </source>
</reference>
<protein>
    <submittedName>
        <fullName evidence="1">Uncharacterized protein</fullName>
    </submittedName>
</protein>
<evidence type="ECO:0000313" key="2">
    <source>
        <dbReference type="Proteomes" id="UP001605036"/>
    </source>
</evidence>
<dbReference type="EMBL" id="JBHFFA010000006">
    <property type="protein sequence ID" value="KAL2623580.1"/>
    <property type="molecule type" value="Genomic_DNA"/>
</dbReference>
<gene>
    <name evidence="1" type="ORF">R1flu_003785</name>
</gene>
<organism evidence="1 2">
    <name type="scientific">Riccia fluitans</name>
    <dbReference type="NCBI Taxonomy" id="41844"/>
    <lineage>
        <taxon>Eukaryota</taxon>
        <taxon>Viridiplantae</taxon>
        <taxon>Streptophyta</taxon>
        <taxon>Embryophyta</taxon>
        <taxon>Marchantiophyta</taxon>
        <taxon>Marchantiopsida</taxon>
        <taxon>Marchantiidae</taxon>
        <taxon>Marchantiales</taxon>
        <taxon>Ricciaceae</taxon>
        <taxon>Riccia</taxon>
    </lineage>
</organism>
<accession>A0ABD1YA39</accession>
<dbReference type="AlphaFoldDB" id="A0ABD1YA39"/>
<proteinExistence type="predicted"/>
<sequence>MRVITKVRAKGFLPDPLQHEALTIFQHWLSSVRVGPQRLEDSPSWSLKGLDKKWNGWLLPSKTWHKLLMIDEEPDDLTSKWRLGVYRLTWSDRWKKLWGAGGLMRTKTWLWKLLHYAFFTVTQESCGANSKKEQGEQELASE</sequence>
<evidence type="ECO:0000313" key="1">
    <source>
        <dbReference type="EMBL" id="KAL2623580.1"/>
    </source>
</evidence>
<keyword evidence="2" id="KW-1185">Reference proteome</keyword>